<evidence type="ECO:0000256" key="4">
    <source>
        <dbReference type="ARBA" id="ARBA00022741"/>
    </source>
</evidence>
<feature type="domain" description="OB" evidence="7">
    <location>
        <begin position="273"/>
        <end position="350"/>
    </location>
</feature>
<comment type="caution">
    <text evidence="11">The sequence shown here is derived from an EMBL/GenBank/DDBJ whole genome shotgun (WGS) entry which is preliminary data.</text>
</comment>
<dbReference type="Pfam" id="PF23783">
    <property type="entry name" value="Zn_ribbon_TiaS"/>
    <property type="match status" value="1"/>
</dbReference>
<dbReference type="InterPro" id="IPR004365">
    <property type="entry name" value="NA-bd_OB_tRNA"/>
</dbReference>
<dbReference type="EC" id="6.3.4.22" evidence="6"/>
<dbReference type="Gene3D" id="2.40.50.1010">
    <property type="match status" value="1"/>
</dbReference>
<dbReference type="Pfam" id="PF22641">
    <property type="entry name" value="TiaS_TCKD"/>
    <property type="match status" value="1"/>
</dbReference>
<keyword evidence="2 6" id="KW-0436">Ligase</keyword>
<dbReference type="InterPro" id="IPR012340">
    <property type="entry name" value="NA-bd_OB-fold"/>
</dbReference>
<dbReference type="AlphaFoldDB" id="A0A133UAV8"/>
<dbReference type="PANTHER" id="PTHR40705">
    <property type="entry name" value="TRNA(ILE2) 2-AGMATINYLCYTIDINE SYNTHETASE TIAS"/>
    <property type="match status" value="1"/>
</dbReference>
<dbReference type="InterPro" id="IPR013696">
    <property type="entry name" value="TiaS_FLD"/>
</dbReference>
<evidence type="ECO:0000259" key="7">
    <source>
        <dbReference type="Pfam" id="PF01336"/>
    </source>
</evidence>
<dbReference type="InterPro" id="IPR053870">
    <property type="entry name" value="TiaS-like_TCKD"/>
</dbReference>
<dbReference type="InterPro" id="IPR055394">
    <property type="entry name" value="Zn_ribbon_TiaS"/>
</dbReference>
<keyword evidence="1 6" id="KW-0963">Cytoplasm</keyword>
<sequence length="427" mass="47295">MKLLYHVGIDDTDSKEGMCTTYIGAVVLDELEEVGIEPVASPHLIRLNPNWKHKTRGNCAVSFALDVDEEEVSKVKEVTLDKVGSLAEIHMEGTDPGVVFLEGDEVPPELEEYTGRVIREVVTMEEAEELAGEVGAELHKFGIGRGVIGALAAIGHPLEEDYTYELIAYRTEENRGTPRRISGDSVRAMDEETYPETFDNLDLETGEIRITPHTPGPILYGIRSETPEAAVEAQGLVVEEEPVERTLLYKTNQGTDEHLHPATVEDIEPYRSVIVEGVVSEGPETITGGHVFFSIEDETGEVGCAAFEPTRRFRDVVRSLVPGDRVKVYGGVKEKPDLPLTINLEKIEILELEPLKEETNPVCEQCGRRMTSAGRGKGYVCRRCGVELPPGASEEVEVTRGLETKLYEVPPRARRHLAKPSVRMKRN</sequence>
<proteinExistence type="inferred from homology"/>
<name>A0A133UAV8_9EURY</name>
<dbReference type="Pfam" id="PF08489">
    <property type="entry name" value="TiaS_FLD"/>
    <property type="match status" value="1"/>
</dbReference>
<dbReference type="SUPFAM" id="SSF50249">
    <property type="entry name" value="Nucleic acid-binding proteins"/>
    <property type="match status" value="1"/>
</dbReference>
<keyword evidence="3 6" id="KW-0819">tRNA processing</keyword>
<dbReference type="GO" id="GO:0002101">
    <property type="term" value="P:tRNA wobble cytosine modification"/>
    <property type="evidence" value="ECO:0007669"/>
    <property type="project" value="UniProtKB-UniRule"/>
</dbReference>
<feature type="domain" description="TiaS-like TCKD" evidence="9">
    <location>
        <begin position="7"/>
        <end position="140"/>
    </location>
</feature>
<dbReference type="Pfam" id="PF01336">
    <property type="entry name" value="tRNA_anti-codon"/>
    <property type="match status" value="1"/>
</dbReference>
<dbReference type="GO" id="GO:0003676">
    <property type="term" value="F:nucleic acid binding"/>
    <property type="evidence" value="ECO:0007669"/>
    <property type="project" value="InterPro"/>
</dbReference>
<keyword evidence="5 6" id="KW-0067">ATP-binding</keyword>
<evidence type="ECO:0000313" key="12">
    <source>
        <dbReference type="Proteomes" id="UP000070163"/>
    </source>
</evidence>
<evidence type="ECO:0000256" key="5">
    <source>
        <dbReference type="ARBA" id="ARBA00022840"/>
    </source>
</evidence>
<dbReference type="EMBL" id="LHXJ01000012">
    <property type="protein sequence ID" value="KXA91327.1"/>
    <property type="molecule type" value="Genomic_DNA"/>
</dbReference>
<dbReference type="HAMAP" id="MF_01892">
    <property type="entry name" value="tRNA_Ile2_agm2C_synt"/>
    <property type="match status" value="1"/>
</dbReference>
<gene>
    <name evidence="6" type="primary">tiaS</name>
    <name evidence="11" type="ORF">AKJ57_01590</name>
</gene>
<comment type="similarity">
    <text evidence="6">Belongs to the TiaS family.</text>
</comment>
<evidence type="ECO:0000259" key="10">
    <source>
        <dbReference type="Pfam" id="PF23783"/>
    </source>
</evidence>
<evidence type="ECO:0000256" key="3">
    <source>
        <dbReference type="ARBA" id="ARBA00022694"/>
    </source>
</evidence>
<dbReference type="PATRIC" id="fig|1698259.3.peg.150"/>
<comment type="function">
    <text evidence="6">ATP-dependent agmatine transferase that catalyzes the formation of 2-agmatinylcytidine (agm2C) at the wobble position (C34) of tRNA(Ile2), converting the codon specificity from AUG to AUA.</text>
</comment>
<evidence type="ECO:0000259" key="9">
    <source>
        <dbReference type="Pfam" id="PF22641"/>
    </source>
</evidence>
<organism evidence="11 12">
    <name type="scientific">candidate division MSBL1 archaeon SCGC-AAA259A05</name>
    <dbReference type="NCBI Taxonomy" id="1698259"/>
    <lineage>
        <taxon>Archaea</taxon>
        <taxon>Methanobacteriati</taxon>
        <taxon>Methanobacteriota</taxon>
        <taxon>candidate division MSBL1</taxon>
    </lineage>
</organism>
<reference evidence="11 12" key="1">
    <citation type="journal article" date="2016" name="Sci. Rep.">
        <title>Metabolic traits of an uncultured archaeal lineage -MSBL1- from brine pools of the Red Sea.</title>
        <authorList>
            <person name="Mwirichia R."/>
            <person name="Alam I."/>
            <person name="Rashid M."/>
            <person name="Vinu M."/>
            <person name="Ba-Alawi W."/>
            <person name="Anthony Kamau A."/>
            <person name="Kamanda Ngugi D."/>
            <person name="Goker M."/>
            <person name="Klenk H.P."/>
            <person name="Bajic V."/>
            <person name="Stingl U."/>
        </authorList>
    </citation>
    <scope>NUCLEOTIDE SEQUENCE [LARGE SCALE GENOMIC DNA]</scope>
    <source>
        <strain evidence="11">SCGC-AAA259A05</strain>
    </source>
</reference>
<accession>A0A133UAV8</accession>
<dbReference type="Gene3D" id="3.30.70.2200">
    <property type="match status" value="1"/>
</dbReference>
<evidence type="ECO:0000256" key="6">
    <source>
        <dbReference type="HAMAP-Rule" id="MF_01892"/>
    </source>
</evidence>
<protein>
    <recommendedName>
        <fullName evidence="6">tRNA(Ile2) 2-agmatinylcytidine synthetase TiaS</fullName>
        <shortName evidence="6">tRNA(Ile2)-agm2C synthetase</shortName>
        <ecNumber evidence="6">6.3.4.22</ecNumber>
    </recommendedName>
    <alternativeName>
        <fullName evidence="6">tRNA(Ile2) agmatidine synthetase</fullName>
    </alternativeName>
</protein>
<dbReference type="GO" id="GO:0005524">
    <property type="term" value="F:ATP binding"/>
    <property type="evidence" value="ECO:0007669"/>
    <property type="project" value="UniProtKB-KW"/>
</dbReference>
<evidence type="ECO:0000256" key="1">
    <source>
        <dbReference type="ARBA" id="ARBA00022490"/>
    </source>
</evidence>
<dbReference type="Gene3D" id="3.90.600.20">
    <property type="match status" value="1"/>
</dbReference>
<dbReference type="GO" id="GO:0005737">
    <property type="term" value="C:cytoplasm"/>
    <property type="evidence" value="ECO:0007669"/>
    <property type="project" value="UniProtKB-SubCell"/>
</dbReference>
<dbReference type="CDD" id="cd04482">
    <property type="entry name" value="RPA2_OBF_like"/>
    <property type="match status" value="1"/>
</dbReference>
<keyword evidence="4 6" id="KW-0547">Nucleotide-binding</keyword>
<evidence type="ECO:0000313" key="11">
    <source>
        <dbReference type="EMBL" id="KXA91327.1"/>
    </source>
</evidence>
<feature type="domain" description="TiaS FLD" evidence="8">
    <location>
        <begin position="144"/>
        <end position="258"/>
    </location>
</feature>
<evidence type="ECO:0000259" key="8">
    <source>
        <dbReference type="Pfam" id="PF08489"/>
    </source>
</evidence>
<dbReference type="GO" id="GO:0016879">
    <property type="term" value="F:ligase activity, forming carbon-nitrogen bonds"/>
    <property type="evidence" value="ECO:0007669"/>
    <property type="project" value="UniProtKB-UniRule"/>
</dbReference>
<dbReference type="Proteomes" id="UP000070163">
    <property type="component" value="Unassembled WGS sequence"/>
</dbReference>
<comment type="catalytic activity">
    <reaction evidence="6">
        <text>cytidine(34) in tRNA(Ile2) + agmatine + ATP + H2O = 2-agmatinylcytidine(34) in tRNA(Ile2) + AMP + 2 phosphate + 2 H(+)</text>
        <dbReference type="Rhea" id="RHEA:43608"/>
        <dbReference type="Rhea" id="RHEA-COMP:10625"/>
        <dbReference type="Rhea" id="RHEA-COMP:10626"/>
        <dbReference type="ChEBI" id="CHEBI:15377"/>
        <dbReference type="ChEBI" id="CHEBI:15378"/>
        <dbReference type="ChEBI" id="CHEBI:30616"/>
        <dbReference type="ChEBI" id="CHEBI:43474"/>
        <dbReference type="ChEBI" id="CHEBI:58145"/>
        <dbReference type="ChEBI" id="CHEBI:82748"/>
        <dbReference type="ChEBI" id="CHEBI:83545"/>
        <dbReference type="ChEBI" id="CHEBI:456215"/>
        <dbReference type="EC" id="6.3.4.22"/>
    </reaction>
</comment>
<dbReference type="InterPro" id="IPR024913">
    <property type="entry name" value="tRNA_Ile2__agm2C_synt"/>
</dbReference>
<keyword evidence="12" id="KW-1185">Reference proteome</keyword>
<feature type="domain" description="TiaS C-terminal zinc ribbon" evidence="10">
    <location>
        <begin position="360"/>
        <end position="401"/>
    </location>
</feature>
<evidence type="ECO:0000256" key="2">
    <source>
        <dbReference type="ARBA" id="ARBA00022598"/>
    </source>
</evidence>
<comment type="subcellular location">
    <subcellularLocation>
        <location evidence="6">Cytoplasm</location>
    </subcellularLocation>
</comment>
<dbReference type="PANTHER" id="PTHR40705:SF1">
    <property type="entry name" value="TRNA(ILE2) 2-AGMATINYLCYTIDINE SYNTHETASE TIAS"/>
    <property type="match status" value="1"/>
</dbReference>